<accession>A0A194PPC3</accession>
<organism evidence="1 2">
    <name type="scientific">Papilio xuthus</name>
    <name type="common">Asian swallowtail butterfly</name>
    <dbReference type="NCBI Taxonomy" id="66420"/>
    <lineage>
        <taxon>Eukaryota</taxon>
        <taxon>Metazoa</taxon>
        <taxon>Ecdysozoa</taxon>
        <taxon>Arthropoda</taxon>
        <taxon>Hexapoda</taxon>
        <taxon>Insecta</taxon>
        <taxon>Pterygota</taxon>
        <taxon>Neoptera</taxon>
        <taxon>Endopterygota</taxon>
        <taxon>Lepidoptera</taxon>
        <taxon>Glossata</taxon>
        <taxon>Ditrysia</taxon>
        <taxon>Papilionoidea</taxon>
        <taxon>Papilionidae</taxon>
        <taxon>Papilioninae</taxon>
        <taxon>Papilio</taxon>
    </lineage>
</organism>
<reference evidence="1 2" key="1">
    <citation type="journal article" date="2015" name="Nat. Commun.">
        <title>Outbred genome sequencing and CRISPR/Cas9 gene editing in butterflies.</title>
        <authorList>
            <person name="Li X."/>
            <person name="Fan D."/>
            <person name="Zhang W."/>
            <person name="Liu G."/>
            <person name="Zhang L."/>
            <person name="Zhao L."/>
            <person name="Fang X."/>
            <person name="Chen L."/>
            <person name="Dong Y."/>
            <person name="Chen Y."/>
            <person name="Ding Y."/>
            <person name="Zhao R."/>
            <person name="Feng M."/>
            <person name="Zhu Y."/>
            <person name="Feng Y."/>
            <person name="Jiang X."/>
            <person name="Zhu D."/>
            <person name="Xiang H."/>
            <person name="Feng X."/>
            <person name="Li S."/>
            <person name="Wang J."/>
            <person name="Zhang G."/>
            <person name="Kronforst M.R."/>
            <person name="Wang W."/>
        </authorList>
    </citation>
    <scope>NUCLEOTIDE SEQUENCE [LARGE SCALE GENOMIC DNA]</scope>
    <source>
        <strain evidence="1">Ya'a_city_454_Px</strain>
        <tissue evidence="1">Whole body</tissue>
    </source>
</reference>
<name>A0A194PPC3_PAPXU</name>
<dbReference type="Proteomes" id="UP000053268">
    <property type="component" value="Unassembled WGS sequence"/>
</dbReference>
<gene>
    <name evidence="1" type="ORF">RR46_11832</name>
</gene>
<sequence length="80" mass="9038">MRRWQIRIYLRLLPWRPWGAEARGLFKEISARLIDASGDPRAGAHFGQRLSLAIQRGNAASLLGTLPCDRSDLGSIFYII</sequence>
<evidence type="ECO:0000313" key="2">
    <source>
        <dbReference type="Proteomes" id="UP000053268"/>
    </source>
</evidence>
<keyword evidence="2" id="KW-1185">Reference proteome</keyword>
<proteinExistence type="predicted"/>
<dbReference type="EMBL" id="KQ459597">
    <property type="protein sequence ID" value="KPI94828.1"/>
    <property type="molecule type" value="Genomic_DNA"/>
</dbReference>
<protein>
    <submittedName>
        <fullName evidence="1">Uncharacterized protein</fullName>
    </submittedName>
</protein>
<evidence type="ECO:0000313" key="1">
    <source>
        <dbReference type="EMBL" id="KPI94828.1"/>
    </source>
</evidence>
<dbReference type="AlphaFoldDB" id="A0A194PPC3"/>